<accession>A0A7J7MBK4</accession>
<dbReference type="FunFam" id="2.60.40.420:FF:000003">
    <property type="entry name" value="Blue copper"/>
    <property type="match status" value="1"/>
</dbReference>
<dbReference type="GO" id="GO:0046872">
    <property type="term" value="F:metal ion binding"/>
    <property type="evidence" value="ECO:0007669"/>
    <property type="project" value="UniProtKB-KW"/>
</dbReference>
<dbReference type="Pfam" id="PF02298">
    <property type="entry name" value="Cu_bind_like"/>
    <property type="match status" value="1"/>
</dbReference>
<keyword evidence="1" id="KW-0479">Metal-binding</keyword>
<organism evidence="5 6">
    <name type="scientific">Kingdonia uniflora</name>
    <dbReference type="NCBI Taxonomy" id="39325"/>
    <lineage>
        <taxon>Eukaryota</taxon>
        <taxon>Viridiplantae</taxon>
        <taxon>Streptophyta</taxon>
        <taxon>Embryophyta</taxon>
        <taxon>Tracheophyta</taxon>
        <taxon>Spermatophyta</taxon>
        <taxon>Magnoliopsida</taxon>
        <taxon>Ranunculales</taxon>
        <taxon>Circaeasteraceae</taxon>
        <taxon>Kingdonia</taxon>
    </lineage>
</organism>
<evidence type="ECO:0000256" key="2">
    <source>
        <dbReference type="ARBA" id="ARBA00023180"/>
    </source>
</evidence>
<dbReference type="SUPFAM" id="SSF49503">
    <property type="entry name" value="Cupredoxins"/>
    <property type="match status" value="1"/>
</dbReference>
<comment type="caution">
    <text evidence="5">The sequence shown here is derived from an EMBL/GenBank/DDBJ whole genome shotgun (WGS) entry which is preliminary data.</text>
</comment>
<dbReference type="AlphaFoldDB" id="A0A7J7MBK4"/>
<dbReference type="Proteomes" id="UP000541444">
    <property type="component" value="Unassembled WGS sequence"/>
</dbReference>
<feature type="region of interest" description="Disordered" evidence="3">
    <location>
        <begin position="116"/>
        <end position="166"/>
    </location>
</feature>
<feature type="compositionally biased region" description="Polar residues" evidence="3">
    <location>
        <begin position="150"/>
        <end position="166"/>
    </location>
</feature>
<evidence type="ECO:0000259" key="4">
    <source>
        <dbReference type="PROSITE" id="PS51485"/>
    </source>
</evidence>
<evidence type="ECO:0000313" key="5">
    <source>
        <dbReference type="EMBL" id="KAF6152138.1"/>
    </source>
</evidence>
<keyword evidence="2" id="KW-0325">Glycoprotein</keyword>
<gene>
    <name evidence="5" type="ORF">GIB67_031460</name>
</gene>
<proteinExistence type="predicted"/>
<dbReference type="GO" id="GO:0009055">
    <property type="term" value="F:electron transfer activity"/>
    <property type="evidence" value="ECO:0007669"/>
    <property type="project" value="InterPro"/>
</dbReference>
<reference evidence="5 6" key="1">
    <citation type="journal article" date="2020" name="IScience">
        <title>Genome Sequencing of the Endangered Kingdonia uniflora (Circaeasteraceae, Ranunculales) Reveals Potential Mechanisms of Evolutionary Specialization.</title>
        <authorList>
            <person name="Sun Y."/>
            <person name="Deng T."/>
            <person name="Zhang A."/>
            <person name="Moore M.J."/>
            <person name="Landis J.B."/>
            <person name="Lin N."/>
            <person name="Zhang H."/>
            <person name="Zhang X."/>
            <person name="Huang J."/>
            <person name="Zhang X."/>
            <person name="Sun H."/>
            <person name="Wang H."/>
        </authorList>
    </citation>
    <scope>NUCLEOTIDE SEQUENCE [LARGE SCALE GENOMIC DNA]</scope>
    <source>
        <strain evidence="5">TB1705</strain>
        <tissue evidence="5">Leaf</tissue>
    </source>
</reference>
<dbReference type="InterPro" id="IPR008972">
    <property type="entry name" value="Cupredoxin"/>
</dbReference>
<dbReference type="PANTHER" id="PTHR33021">
    <property type="entry name" value="BLUE COPPER PROTEIN"/>
    <property type="match status" value="1"/>
</dbReference>
<evidence type="ECO:0000256" key="1">
    <source>
        <dbReference type="ARBA" id="ARBA00022723"/>
    </source>
</evidence>
<dbReference type="GO" id="GO:0005886">
    <property type="term" value="C:plasma membrane"/>
    <property type="evidence" value="ECO:0007669"/>
    <property type="project" value="TreeGrafter"/>
</dbReference>
<feature type="domain" description="Phytocyanin" evidence="4">
    <location>
        <begin position="1"/>
        <end position="86"/>
    </location>
</feature>
<dbReference type="InterPro" id="IPR003245">
    <property type="entry name" value="Phytocyanin_dom"/>
</dbReference>
<dbReference type="PROSITE" id="PS51485">
    <property type="entry name" value="PHYTOCYANIN"/>
    <property type="match status" value="1"/>
</dbReference>
<dbReference type="OrthoDB" id="1933492at2759"/>
<feature type="compositionally biased region" description="Polar residues" evidence="3">
    <location>
        <begin position="118"/>
        <end position="135"/>
    </location>
</feature>
<dbReference type="InterPro" id="IPR039391">
    <property type="entry name" value="Phytocyanin-like"/>
</dbReference>
<dbReference type="PANTHER" id="PTHR33021:SF193">
    <property type="entry name" value="OS06G0218600 PROTEIN"/>
    <property type="match status" value="1"/>
</dbReference>
<dbReference type="CDD" id="cd04216">
    <property type="entry name" value="Phytocyanin"/>
    <property type="match status" value="1"/>
</dbReference>
<protein>
    <recommendedName>
        <fullName evidence="4">Phytocyanin domain-containing protein</fullName>
    </recommendedName>
</protein>
<evidence type="ECO:0000256" key="3">
    <source>
        <dbReference type="SAM" id="MobiDB-lite"/>
    </source>
</evidence>
<dbReference type="EMBL" id="JACGCM010001655">
    <property type="protein sequence ID" value="KAF6152138.1"/>
    <property type="molecule type" value="Genomic_DNA"/>
</dbReference>
<keyword evidence="6" id="KW-1185">Reference proteome</keyword>
<dbReference type="Gene3D" id="2.60.40.420">
    <property type="entry name" value="Cupredoxins - blue copper proteins"/>
    <property type="match status" value="1"/>
</dbReference>
<sequence length="205" mass="21051">MADYTTWIRGKTFATGDTLVFNYAGGHTVDEVSASDYASCSVGNSTSSDSSGTTSMIMNTPGQHYFICGMVGHCANGMKLTVTVGSDASSIALPPTTPPSIGSVSPPIPPIDNTNTPLAPSSHINPIITTPSTPGLENATPTPPAPPLEKSTTTTPTAQSFDNTHASALSPTLSPFSRSISSSSNIFSSNAILLIGLTVIKLFLS</sequence>
<evidence type="ECO:0000313" key="6">
    <source>
        <dbReference type="Proteomes" id="UP000541444"/>
    </source>
</evidence>
<name>A0A7J7MBK4_9MAGN</name>